<name>A0A1W1BU96_9ZZZZ</name>
<sequence length="41" mass="4916">MCQNCDEVVINLYFIERYVKNLETMKPKSDTKLSIFCRSRV</sequence>
<protein>
    <submittedName>
        <fullName evidence="1">Uncharacterized protein</fullName>
    </submittedName>
</protein>
<reference evidence="1" key="1">
    <citation type="submission" date="2016-10" db="EMBL/GenBank/DDBJ databases">
        <authorList>
            <person name="de Groot N.N."/>
        </authorList>
    </citation>
    <scope>NUCLEOTIDE SEQUENCE</scope>
</reference>
<organism evidence="1">
    <name type="scientific">hydrothermal vent metagenome</name>
    <dbReference type="NCBI Taxonomy" id="652676"/>
    <lineage>
        <taxon>unclassified sequences</taxon>
        <taxon>metagenomes</taxon>
        <taxon>ecological metagenomes</taxon>
    </lineage>
</organism>
<proteinExistence type="predicted"/>
<dbReference type="EMBL" id="FPHC01000041">
    <property type="protein sequence ID" value="SFV57086.1"/>
    <property type="molecule type" value="Genomic_DNA"/>
</dbReference>
<gene>
    <name evidence="1" type="ORF">MNB_SV-6-685</name>
</gene>
<evidence type="ECO:0000313" key="1">
    <source>
        <dbReference type="EMBL" id="SFV57086.1"/>
    </source>
</evidence>
<accession>A0A1W1BU96</accession>
<dbReference type="AlphaFoldDB" id="A0A1W1BU96"/>